<proteinExistence type="predicted"/>
<keyword evidence="4" id="KW-1185">Reference proteome</keyword>
<dbReference type="PANTHER" id="PTHR12879:SF8">
    <property type="entry name" value="SPHINGOLIPID DELTA(4)-DESATURASE DES1"/>
    <property type="match status" value="1"/>
</dbReference>
<evidence type="ECO:0000313" key="3">
    <source>
        <dbReference type="EMBL" id="SDK09120.1"/>
    </source>
</evidence>
<dbReference type="Proteomes" id="UP000198706">
    <property type="component" value="Unassembled WGS sequence"/>
</dbReference>
<keyword evidence="1" id="KW-1133">Transmembrane helix</keyword>
<dbReference type="GO" id="GO:0046513">
    <property type="term" value="P:ceramide biosynthetic process"/>
    <property type="evidence" value="ECO:0007669"/>
    <property type="project" value="TreeGrafter"/>
</dbReference>
<dbReference type="AlphaFoldDB" id="A0A1G8Z4H5"/>
<keyword evidence="1" id="KW-0812">Transmembrane</keyword>
<sequence>MNITDPVARHGHSLAGYPATEGDIRQDNLRLEGGWLFRHSALDGLLVLLSLGNATALVATALAFEHLGGWPLAGLALFFMAMICTNYQCIAHNHIHNPFFRHEGLNRLFAVLNSLSLGMPQTLYRVHHLNHHRYNNDLKDPLSGLTGDLSSLYRFSRREGQPENIWCYSLLGPLRTDFALLYRIARRRRLDGQVRLESAALLAFYSGLAWLDWRFALFYFLPVLYAGQALALAENYLEHYGADPRDRRTDSVSCYGRLYNLLWFNNGYHQEHHFRPGVHWRRVPRLRPAMLPEDRRRVVRGAHFFNFFRQS</sequence>
<dbReference type="GO" id="GO:0042284">
    <property type="term" value="F:sphingolipid delta-4 desaturase activity"/>
    <property type="evidence" value="ECO:0007669"/>
    <property type="project" value="TreeGrafter"/>
</dbReference>
<reference evidence="3 4" key="1">
    <citation type="submission" date="2016-10" db="EMBL/GenBank/DDBJ databases">
        <authorList>
            <person name="de Groot N.N."/>
        </authorList>
    </citation>
    <scope>NUCLEOTIDE SEQUENCE [LARGE SCALE GENOMIC DNA]</scope>
    <source>
        <strain evidence="3 4">JCM 21544</strain>
    </source>
</reference>
<name>A0A1G8Z4H5_9PSED</name>
<feature type="domain" description="Fatty acid desaturase" evidence="2">
    <location>
        <begin position="69"/>
        <end position="296"/>
    </location>
</feature>
<feature type="transmembrane region" description="Helical" evidence="1">
    <location>
        <begin position="70"/>
        <end position="91"/>
    </location>
</feature>
<evidence type="ECO:0000256" key="1">
    <source>
        <dbReference type="SAM" id="Phobius"/>
    </source>
</evidence>
<feature type="transmembrane region" description="Helical" evidence="1">
    <location>
        <begin position="217"/>
        <end position="237"/>
    </location>
</feature>
<dbReference type="Pfam" id="PF00487">
    <property type="entry name" value="FA_desaturase"/>
    <property type="match status" value="1"/>
</dbReference>
<dbReference type="InterPro" id="IPR005804">
    <property type="entry name" value="FA_desaturase_dom"/>
</dbReference>
<protein>
    <submittedName>
        <fullName evidence="3">Fatty acid desaturase</fullName>
    </submittedName>
</protein>
<accession>A0A1G8Z4H5</accession>
<dbReference type="PANTHER" id="PTHR12879">
    <property type="entry name" value="SPHINGOLIPID DELTA 4 DESATURASE/C-4 HYDROXYLASE PROTEIN DES2"/>
    <property type="match status" value="1"/>
</dbReference>
<dbReference type="RefSeq" id="WP_084334156.1">
    <property type="nucleotide sequence ID" value="NZ_FNFD01000004.1"/>
</dbReference>
<organism evidence="3 4">
    <name type="scientific">Pseudomonas indica</name>
    <dbReference type="NCBI Taxonomy" id="137658"/>
    <lineage>
        <taxon>Bacteria</taxon>
        <taxon>Pseudomonadati</taxon>
        <taxon>Pseudomonadota</taxon>
        <taxon>Gammaproteobacteria</taxon>
        <taxon>Pseudomonadales</taxon>
        <taxon>Pseudomonadaceae</taxon>
        <taxon>Pseudomonas</taxon>
    </lineage>
</organism>
<evidence type="ECO:0000259" key="2">
    <source>
        <dbReference type="Pfam" id="PF00487"/>
    </source>
</evidence>
<keyword evidence="1" id="KW-0472">Membrane</keyword>
<dbReference type="STRING" id="137658.SAMN05216186_104175"/>
<evidence type="ECO:0000313" key="4">
    <source>
        <dbReference type="Proteomes" id="UP000198706"/>
    </source>
</evidence>
<feature type="transmembrane region" description="Helical" evidence="1">
    <location>
        <begin position="45"/>
        <end position="64"/>
    </location>
</feature>
<feature type="transmembrane region" description="Helical" evidence="1">
    <location>
        <begin position="194"/>
        <end position="211"/>
    </location>
</feature>
<dbReference type="EMBL" id="FNFD01000004">
    <property type="protein sequence ID" value="SDK09120.1"/>
    <property type="molecule type" value="Genomic_DNA"/>
</dbReference>
<dbReference type="GO" id="GO:0016020">
    <property type="term" value="C:membrane"/>
    <property type="evidence" value="ECO:0007669"/>
    <property type="project" value="GOC"/>
</dbReference>
<gene>
    <name evidence="3" type="ORF">SAMN05216186_104175</name>
</gene>